<gene>
    <name evidence="2" type="ORF">L201_007965</name>
</gene>
<proteinExistence type="predicted"/>
<feature type="region of interest" description="Disordered" evidence="1">
    <location>
        <begin position="107"/>
        <end position="129"/>
    </location>
</feature>
<evidence type="ECO:0000313" key="2">
    <source>
        <dbReference type="EMBL" id="WWC93001.1"/>
    </source>
</evidence>
<dbReference type="EMBL" id="CP144108">
    <property type="protein sequence ID" value="WWC93001.1"/>
    <property type="molecule type" value="Genomic_DNA"/>
</dbReference>
<evidence type="ECO:0000313" key="3">
    <source>
        <dbReference type="Proteomes" id="UP001355207"/>
    </source>
</evidence>
<organism evidence="2 3">
    <name type="scientific">Kwoniella dendrophila CBS 6074</name>
    <dbReference type="NCBI Taxonomy" id="1295534"/>
    <lineage>
        <taxon>Eukaryota</taxon>
        <taxon>Fungi</taxon>
        <taxon>Dikarya</taxon>
        <taxon>Basidiomycota</taxon>
        <taxon>Agaricomycotina</taxon>
        <taxon>Tremellomycetes</taxon>
        <taxon>Tremellales</taxon>
        <taxon>Cryptococcaceae</taxon>
        <taxon>Kwoniella</taxon>
    </lineage>
</organism>
<dbReference type="GeneID" id="91098633"/>
<dbReference type="RefSeq" id="XP_066079763.1">
    <property type="nucleotide sequence ID" value="XM_066223666.1"/>
</dbReference>
<name>A0AAX4K5L1_9TREE</name>
<dbReference type="Proteomes" id="UP001355207">
    <property type="component" value="Chromosome 11"/>
</dbReference>
<protein>
    <recommendedName>
        <fullName evidence="4">F-box domain-containing protein</fullName>
    </recommendedName>
</protein>
<keyword evidence="3" id="KW-1185">Reference proteome</keyword>
<reference evidence="2 3" key="1">
    <citation type="submission" date="2024-01" db="EMBL/GenBank/DDBJ databases">
        <title>Comparative genomics of Cryptococcus and Kwoniella reveals pathogenesis evolution and contrasting modes of karyotype evolution via chromosome fusion or intercentromeric recombination.</title>
        <authorList>
            <person name="Coelho M.A."/>
            <person name="David-Palma M."/>
            <person name="Shea T."/>
            <person name="Bowers K."/>
            <person name="McGinley-Smith S."/>
            <person name="Mohammad A.W."/>
            <person name="Gnirke A."/>
            <person name="Yurkov A.M."/>
            <person name="Nowrousian M."/>
            <person name="Sun S."/>
            <person name="Cuomo C.A."/>
            <person name="Heitman J."/>
        </authorList>
    </citation>
    <scope>NUCLEOTIDE SEQUENCE [LARGE SCALE GENOMIC DNA]</scope>
    <source>
        <strain evidence="2 3">CBS 6074</strain>
    </source>
</reference>
<dbReference type="AlphaFoldDB" id="A0AAX4K5L1"/>
<accession>A0AAX4K5L1</accession>
<evidence type="ECO:0000256" key="1">
    <source>
        <dbReference type="SAM" id="MobiDB-lite"/>
    </source>
</evidence>
<sequence>MSLQKRYKFEKTRSPIPFDLLYIIIQELLSNEQLGSLAKLCCVSKELYSYIIPLLYTNVHIKSDEQLQSFLTLPQSTRIAVKEEKQKQKQQITKNLVKSVVLSVKRNRSRSNSLERNSNNSNNANSENNGNISINSKIYNLNLMKELKLDIYPSRRSFKLSSKLPSPLSVDKLFFTSLALKNLYDKLNKSNAPKILVSFWSSHLPTLIKPKKVIIDYSNLNLMGDNDETYLKDENWLDTMTGMSFSLQSWSPTTTTTTTTNTSSSKIYDNNYLKEIELIGNNWFGILPSPGVKVKMIHTDFIEDSNQLAEQEQVETQEEDLVTVNETILNTPSNETDEIVELIEKRKKIIKKRVESLIMGLRSSQALYETYQSNQLINWNITDILPPQIKITNDIRSKEEIENEEYSEKRKIINDILIELDEKCPNLTKRYSKIGSDGRRELSCLTLEQSND</sequence>
<evidence type="ECO:0008006" key="4">
    <source>
        <dbReference type="Google" id="ProtNLM"/>
    </source>
</evidence>